<organism evidence="2 3">
    <name type="scientific">Austropuccinia psidii MF-1</name>
    <dbReference type="NCBI Taxonomy" id="1389203"/>
    <lineage>
        <taxon>Eukaryota</taxon>
        <taxon>Fungi</taxon>
        <taxon>Dikarya</taxon>
        <taxon>Basidiomycota</taxon>
        <taxon>Pucciniomycotina</taxon>
        <taxon>Pucciniomycetes</taxon>
        <taxon>Pucciniales</taxon>
        <taxon>Sphaerophragmiaceae</taxon>
        <taxon>Austropuccinia</taxon>
    </lineage>
</organism>
<gene>
    <name evidence="2" type="ORF">O181_005103</name>
</gene>
<evidence type="ECO:0000313" key="2">
    <source>
        <dbReference type="EMBL" id="MBW0465388.1"/>
    </source>
</evidence>
<protein>
    <submittedName>
        <fullName evidence="2">Uncharacterized protein</fullName>
    </submittedName>
</protein>
<dbReference type="EMBL" id="AVOT02001024">
    <property type="protein sequence ID" value="MBW0465388.1"/>
    <property type="molecule type" value="Genomic_DNA"/>
</dbReference>
<evidence type="ECO:0000256" key="1">
    <source>
        <dbReference type="SAM" id="MobiDB-lite"/>
    </source>
</evidence>
<evidence type="ECO:0000313" key="3">
    <source>
        <dbReference type="Proteomes" id="UP000765509"/>
    </source>
</evidence>
<sequence length="103" mass="11109">MSTNSSLSVQSPQTEIIPMWSSRNPIASLIPTIPGDLSPPTAHLSSEPITKATNSEHGNPPHDPALPPAHHLVSHSLRKRVILMYHTILMPPRILTEVSVGTA</sequence>
<proteinExistence type="predicted"/>
<feature type="region of interest" description="Disordered" evidence="1">
    <location>
        <begin position="31"/>
        <end position="70"/>
    </location>
</feature>
<accession>A0A9Q3BHW3</accession>
<dbReference type="Proteomes" id="UP000765509">
    <property type="component" value="Unassembled WGS sequence"/>
</dbReference>
<name>A0A9Q3BHW3_9BASI</name>
<feature type="compositionally biased region" description="Polar residues" evidence="1">
    <location>
        <begin position="43"/>
        <end position="57"/>
    </location>
</feature>
<reference evidence="2" key="1">
    <citation type="submission" date="2021-03" db="EMBL/GenBank/DDBJ databases">
        <title>Draft genome sequence of rust myrtle Austropuccinia psidii MF-1, a brazilian biotype.</title>
        <authorList>
            <person name="Quecine M.C."/>
            <person name="Pachon D.M.R."/>
            <person name="Bonatelli M.L."/>
            <person name="Correr F.H."/>
            <person name="Franceschini L.M."/>
            <person name="Leite T.F."/>
            <person name="Margarido G.R.A."/>
            <person name="Almeida C.A."/>
            <person name="Ferrarezi J.A."/>
            <person name="Labate C.A."/>
        </authorList>
    </citation>
    <scope>NUCLEOTIDE SEQUENCE</scope>
    <source>
        <strain evidence="2">MF-1</strain>
    </source>
</reference>
<comment type="caution">
    <text evidence="2">The sequence shown here is derived from an EMBL/GenBank/DDBJ whole genome shotgun (WGS) entry which is preliminary data.</text>
</comment>
<keyword evidence="3" id="KW-1185">Reference proteome</keyword>
<dbReference type="AlphaFoldDB" id="A0A9Q3BHW3"/>